<evidence type="ECO:0000256" key="1">
    <source>
        <dbReference type="PIRSR" id="PIRSR605493-1"/>
    </source>
</evidence>
<name>A0A060T2R8_BLAAD</name>
<organism evidence="2">
    <name type="scientific">Blastobotrys adeninivorans</name>
    <name type="common">Yeast</name>
    <name type="synonym">Arxula adeninivorans</name>
    <dbReference type="NCBI Taxonomy" id="409370"/>
    <lineage>
        <taxon>Eukaryota</taxon>
        <taxon>Fungi</taxon>
        <taxon>Dikarya</taxon>
        <taxon>Ascomycota</taxon>
        <taxon>Saccharomycotina</taxon>
        <taxon>Dipodascomycetes</taxon>
        <taxon>Dipodascales</taxon>
        <taxon>Trichomonascaceae</taxon>
        <taxon>Blastobotrys</taxon>
    </lineage>
</organism>
<dbReference type="SUPFAM" id="SSF89562">
    <property type="entry name" value="RraA-like"/>
    <property type="match status" value="1"/>
</dbReference>
<dbReference type="Gene3D" id="3.50.30.40">
    <property type="entry name" value="Ribonuclease E inhibitor RraA/RraA-like"/>
    <property type="match status" value="1"/>
</dbReference>
<dbReference type="CDD" id="cd16841">
    <property type="entry name" value="RraA_family"/>
    <property type="match status" value="1"/>
</dbReference>
<dbReference type="GO" id="GO:0047443">
    <property type="term" value="F:4-hydroxy-4-methyl-2-oxoglutarate aldolase activity"/>
    <property type="evidence" value="ECO:0007669"/>
    <property type="project" value="TreeGrafter"/>
</dbReference>
<dbReference type="GO" id="GO:0008948">
    <property type="term" value="F:oxaloacetate decarboxylase activity"/>
    <property type="evidence" value="ECO:0007669"/>
    <property type="project" value="TreeGrafter"/>
</dbReference>
<evidence type="ECO:0000313" key="2">
    <source>
        <dbReference type="EMBL" id="CDP35228.1"/>
    </source>
</evidence>
<feature type="binding site" evidence="1">
    <location>
        <position position="116"/>
    </location>
    <ligand>
        <name>Mg(2+)</name>
        <dbReference type="ChEBI" id="CHEBI:18420"/>
    </ligand>
</feature>
<dbReference type="AlphaFoldDB" id="A0A060T2R8"/>
<dbReference type="InterPro" id="IPR005493">
    <property type="entry name" value="RraA/RraA-like"/>
</dbReference>
<sequence length="221" mass="24012">MTTIQRLLKLPTCDLSDALRKCGVPYGGVLDGIKLWSPEHQRGDTRIAGPAYTVKYVLNSSEDKKVSGHYIDTVPKDHIVFISTPPVVNAVYGGLMSTRAKYLGALGTVCDGLVRDLQDHRDLGFPVFAKGTSTIGPAGAVKVTELNTPVNIQSPRQPELVINPGDFLVGDLDGVVCIPHNLVEKVMTITEEIIQDNEKVAADVKAGMAFQEASQKHRRHK</sequence>
<dbReference type="EMBL" id="HG937693">
    <property type="protein sequence ID" value="CDP35228.1"/>
    <property type="molecule type" value="Genomic_DNA"/>
</dbReference>
<keyword evidence="1" id="KW-0479">Metal-binding</keyword>
<keyword evidence="1" id="KW-0460">Magnesium</keyword>
<reference evidence="2" key="2">
    <citation type="submission" date="2014-06" db="EMBL/GenBank/DDBJ databases">
        <title>The complete genome of Blastobotrys (Arxula) adeninivorans LS3 - a yeast of biotechnological interest.</title>
        <authorList>
            <person name="Kunze G."/>
            <person name="Gaillardin C."/>
            <person name="Czernicka M."/>
            <person name="Durrens P."/>
            <person name="Martin T."/>
            <person name="Boer E."/>
            <person name="Gabaldon T."/>
            <person name="Cruz J."/>
            <person name="Talla E."/>
            <person name="Marck C."/>
            <person name="Goffeau A."/>
            <person name="Barbe V."/>
            <person name="Baret P."/>
            <person name="Baronian K."/>
            <person name="Beier S."/>
            <person name="Bleykasten C."/>
            <person name="Bode R."/>
            <person name="Casaregola S."/>
            <person name="Despons L."/>
            <person name="Fairhead C."/>
            <person name="Giersberg M."/>
            <person name="Gierski P."/>
            <person name="Hahnel U."/>
            <person name="Hartmann A."/>
            <person name="Jankowska D."/>
            <person name="Jubin C."/>
            <person name="Jung P."/>
            <person name="Lafontaine I."/>
            <person name="Leh-Louis V."/>
            <person name="Lemaire M."/>
            <person name="Marcet-Houben M."/>
            <person name="Mascher M."/>
            <person name="Morel G."/>
            <person name="Richard G.-F."/>
            <person name="Riechen J."/>
            <person name="Sacerdot C."/>
            <person name="Sarkar A."/>
            <person name="Savel G."/>
            <person name="Schacherer J."/>
            <person name="Sherman D."/>
            <person name="Straub M.-L."/>
            <person name="Stein N."/>
            <person name="Thierry A."/>
            <person name="Trautwein-Schult A."/>
            <person name="Westhof E."/>
            <person name="Worch S."/>
            <person name="Dujon B."/>
            <person name="Souciet J.-L."/>
            <person name="Wincker P."/>
            <person name="Scholz U."/>
            <person name="Neuveglise N."/>
        </authorList>
    </citation>
    <scope>NUCLEOTIDE SEQUENCE</scope>
    <source>
        <strain evidence="2">LS3</strain>
    </source>
</reference>
<reference evidence="2" key="1">
    <citation type="submission" date="2014-02" db="EMBL/GenBank/DDBJ databases">
        <authorList>
            <person name="Genoscope - CEA"/>
        </authorList>
    </citation>
    <scope>NUCLEOTIDE SEQUENCE</scope>
    <source>
        <strain evidence="2">LS3</strain>
    </source>
</reference>
<dbReference type="PANTHER" id="PTHR33254">
    <property type="entry name" value="4-HYDROXY-4-METHYL-2-OXOGLUTARATE ALDOLASE 3-RELATED"/>
    <property type="match status" value="1"/>
</dbReference>
<dbReference type="PhylomeDB" id="A0A060T2R8"/>
<dbReference type="InterPro" id="IPR036704">
    <property type="entry name" value="RraA/RraA-like_sf"/>
</dbReference>
<feature type="binding site" evidence="1">
    <location>
        <begin position="93"/>
        <end position="96"/>
    </location>
    <ligand>
        <name>substrate</name>
    </ligand>
</feature>
<dbReference type="PANTHER" id="PTHR33254:SF28">
    <property type="entry name" value="4-HYDROXY-4-METHYL-2-OXOGLUTARATE ALDOLASE"/>
    <property type="match status" value="1"/>
</dbReference>
<protein>
    <submittedName>
        <fullName evidence="2">ARAD1C30514p</fullName>
    </submittedName>
</protein>
<dbReference type="Pfam" id="PF03737">
    <property type="entry name" value="RraA-like"/>
    <property type="match status" value="1"/>
</dbReference>
<dbReference type="GO" id="GO:0046872">
    <property type="term" value="F:metal ion binding"/>
    <property type="evidence" value="ECO:0007669"/>
    <property type="project" value="UniProtKB-KW"/>
</dbReference>
<accession>A0A060T2R8</accession>
<proteinExistence type="predicted"/>
<comment type="cofactor">
    <cofactor evidence="1">
        <name>Mg(2+)</name>
        <dbReference type="ChEBI" id="CHEBI:18420"/>
    </cofactor>
</comment>
<feature type="binding site" evidence="1">
    <location>
        <position position="115"/>
    </location>
    <ligand>
        <name>substrate</name>
    </ligand>
</feature>
<gene>
    <name evidence="2" type="ORF">GNLVRS02_ARAD1C30514g</name>
</gene>